<evidence type="ECO:0000256" key="2">
    <source>
        <dbReference type="ARBA" id="ARBA00022692"/>
    </source>
</evidence>
<dbReference type="Pfam" id="PF04750">
    <property type="entry name" value="Far-17a_AIG1"/>
    <property type="match status" value="1"/>
</dbReference>
<feature type="transmembrane region" description="Helical" evidence="5">
    <location>
        <begin position="181"/>
        <end position="202"/>
    </location>
</feature>
<dbReference type="AlphaFoldDB" id="A0A8J6YYP3"/>
<reference evidence="6" key="1">
    <citation type="submission" date="2020-09" db="EMBL/GenBank/DDBJ databases">
        <title>A novel bacterium of genus Mangrovicoccus, isolated from South China Sea.</title>
        <authorList>
            <person name="Huang H."/>
            <person name="Mo K."/>
            <person name="Hu Y."/>
        </authorList>
    </citation>
    <scope>NUCLEOTIDE SEQUENCE</scope>
    <source>
        <strain evidence="6">HB182678</strain>
    </source>
</reference>
<keyword evidence="3 5" id="KW-1133">Transmembrane helix</keyword>
<feature type="transmembrane region" description="Helical" evidence="5">
    <location>
        <begin position="67"/>
        <end position="86"/>
    </location>
</feature>
<evidence type="ECO:0000256" key="1">
    <source>
        <dbReference type="ARBA" id="ARBA00004127"/>
    </source>
</evidence>
<keyword evidence="4 5" id="KW-0472">Membrane</keyword>
<feature type="transmembrane region" description="Helical" evidence="5">
    <location>
        <begin position="130"/>
        <end position="147"/>
    </location>
</feature>
<sequence>MTAPRLFRLATLILALFYTWEVARNADYTAFGAQFRYLTIWALTGNLIAAAAMMVPGWGRPGARGDTALSLLAITNALVVISYWRLFLIDPALVNGETAPKPYREYYLHLVGPVLMWVDLFWLRRGFRRMLPVLAGLAAMVLIYAGWAELLVGPRNAEPVGTVTTGLPYPFLNDMAPGRRAGFYGATFAGGVVLIPVFWGIGRLRRYLASAKSAASPAR</sequence>
<organism evidence="6 7">
    <name type="scientific">Mangrovicoccus algicola</name>
    <dbReference type="NCBI Taxonomy" id="2771008"/>
    <lineage>
        <taxon>Bacteria</taxon>
        <taxon>Pseudomonadati</taxon>
        <taxon>Pseudomonadota</taxon>
        <taxon>Alphaproteobacteria</taxon>
        <taxon>Rhodobacterales</taxon>
        <taxon>Paracoccaceae</taxon>
        <taxon>Mangrovicoccus</taxon>
    </lineage>
</organism>
<accession>A0A8J6YYP3</accession>
<evidence type="ECO:0000256" key="4">
    <source>
        <dbReference type="ARBA" id="ARBA00023136"/>
    </source>
</evidence>
<dbReference type="EMBL" id="JACVXA010000079">
    <property type="protein sequence ID" value="MBE3640237.1"/>
    <property type="molecule type" value="Genomic_DNA"/>
</dbReference>
<comment type="subcellular location">
    <subcellularLocation>
        <location evidence="1">Endomembrane system</location>
        <topology evidence="1">Multi-pass membrane protein</topology>
    </subcellularLocation>
</comment>
<proteinExistence type="predicted"/>
<dbReference type="Proteomes" id="UP000609121">
    <property type="component" value="Unassembled WGS sequence"/>
</dbReference>
<keyword evidence="2 5" id="KW-0812">Transmembrane</keyword>
<dbReference type="PANTHER" id="PTHR10989:SF16">
    <property type="entry name" value="AT02829P-RELATED"/>
    <property type="match status" value="1"/>
</dbReference>
<evidence type="ECO:0008006" key="8">
    <source>
        <dbReference type="Google" id="ProtNLM"/>
    </source>
</evidence>
<evidence type="ECO:0000313" key="6">
    <source>
        <dbReference type="EMBL" id="MBE3640237.1"/>
    </source>
</evidence>
<keyword evidence="7" id="KW-1185">Reference proteome</keyword>
<dbReference type="GO" id="GO:0016020">
    <property type="term" value="C:membrane"/>
    <property type="evidence" value="ECO:0007669"/>
    <property type="project" value="InterPro"/>
</dbReference>
<dbReference type="RefSeq" id="WP_193186019.1">
    <property type="nucleotide sequence ID" value="NZ_JACVXA010000079.1"/>
</dbReference>
<evidence type="ECO:0000313" key="7">
    <source>
        <dbReference type="Proteomes" id="UP000609121"/>
    </source>
</evidence>
<dbReference type="GO" id="GO:0012505">
    <property type="term" value="C:endomembrane system"/>
    <property type="evidence" value="ECO:0007669"/>
    <property type="project" value="UniProtKB-SubCell"/>
</dbReference>
<feature type="transmembrane region" description="Helical" evidence="5">
    <location>
        <begin position="106"/>
        <end position="123"/>
    </location>
</feature>
<dbReference type="InterPro" id="IPR006838">
    <property type="entry name" value="ADTRP_AIG1"/>
</dbReference>
<comment type="caution">
    <text evidence="6">The sequence shown here is derived from an EMBL/GenBank/DDBJ whole genome shotgun (WGS) entry which is preliminary data.</text>
</comment>
<evidence type="ECO:0000256" key="5">
    <source>
        <dbReference type="SAM" id="Phobius"/>
    </source>
</evidence>
<name>A0A8J6YYP3_9RHOB</name>
<gene>
    <name evidence="6" type="ORF">ICN82_18690</name>
</gene>
<feature type="transmembrane region" description="Helical" evidence="5">
    <location>
        <begin position="35"/>
        <end position="55"/>
    </location>
</feature>
<protein>
    <recommendedName>
        <fullName evidence="8">Pr6Pr family membrane protein</fullName>
    </recommendedName>
</protein>
<evidence type="ECO:0000256" key="3">
    <source>
        <dbReference type="ARBA" id="ARBA00022989"/>
    </source>
</evidence>
<dbReference type="PANTHER" id="PTHR10989">
    <property type="entry name" value="ANDROGEN-INDUCED PROTEIN 1-RELATED"/>
    <property type="match status" value="1"/>
</dbReference>